<dbReference type="InterPro" id="IPR001608">
    <property type="entry name" value="Ala_racemase_N"/>
</dbReference>
<dbReference type="EMBL" id="WODC01000003">
    <property type="protein sequence ID" value="MUM77221.1"/>
    <property type="molecule type" value="Genomic_DNA"/>
</dbReference>
<dbReference type="Gene3D" id="3.20.20.10">
    <property type="entry name" value="Alanine racemase"/>
    <property type="match status" value="1"/>
</dbReference>
<proteinExistence type="inferred from homology"/>
<feature type="modified residue" description="N6-(pyridoxal phosphate)lysine" evidence="2 3">
    <location>
        <position position="40"/>
    </location>
</feature>
<dbReference type="PROSITE" id="PS01211">
    <property type="entry name" value="UPF0001"/>
    <property type="match status" value="1"/>
</dbReference>
<dbReference type="GO" id="GO:0030170">
    <property type="term" value="F:pyridoxal phosphate binding"/>
    <property type="evidence" value="ECO:0007669"/>
    <property type="project" value="UniProtKB-UniRule"/>
</dbReference>
<dbReference type="PANTHER" id="PTHR10146">
    <property type="entry name" value="PROLINE SYNTHETASE CO-TRANSCRIBED BACTERIAL HOMOLOG PROTEIN"/>
    <property type="match status" value="1"/>
</dbReference>
<feature type="domain" description="Alanine racemase N-terminal" evidence="5">
    <location>
        <begin position="14"/>
        <end position="231"/>
    </location>
</feature>
<evidence type="ECO:0000256" key="4">
    <source>
        <dbReference type="RuleBase" id="RU004514"/>
    </source>
</evidence>
<dbReference type="Pfam" id="PF01168">
    <property type="entry name" value="Ala_racemase_N"/>
    <property type="match status" value="1"/>
</dbReference>
<evidence type="ECO:0000256" key="1">
    <source>
        <dbReference type="ARBA" id="ARBA00022898"/>
    </source>
</evidence>
<keyword evidence="1 2" id="KW-0663">Pyridoxal phosphate</keyword>
<dbReference type="SUPFAM" id="SSF51419">
    <property type="entry name" value="PLP-binding barrel"/>
    <property type="match status" value="1"/>
</dbReference>
<protein>
    <recommendedName>
        <fullName evidence="2">Pyridoxal phosphate homeostasis protein</fullName>
        <shortName evidence="2">PLP homeostasis protein</shortName>
    </recommendedName>
</protein>
<comment type="function">
    <text evidence="2">Pyridoxal 5'-phosphate (PLP)-binding protein, which is involved in PLP homeostasis.</text>
</comment>
<dbReference type="Proteomes" id="UP000461162">
    <property type="component" value="Unassembled WGS sequence"/>
</dbReference>
<comment type="caution">
    <text evidence="6">The sequence shown here is derived from an EMBL/GenBank/DDBJ whole genome shotgun (WGS) entry which is preliminary data.</text>
</comment>
<comment type="similarity">
    <text evidence="2 4">Belongs to the pyridoxal phosphate-binding protein YggS/PROSC family.</text>
</comment>
<dbReference type="NCBIfam" id="TIGR00044">
    <property type="entry name" value="YggS family pyridoxal phosphate-dependent enzyme"/>
    <property type="match status" value="1"/>
</dbReference>
<dbReference type="InterPro" id="IPR029066">
    <property type="entry name" value="PLP-binding_barrel"/>
</dbReference>
<organism evidence="6 7">
    <name type="scientific">Pseudodesulfovibrio alkaliphilus</name>
    <dbReference type="NCBI Taxonomy" id="2661613"/>
    <lineage>
        <taxon>Bacteria</taxon>
        <taxon>Pseudomonadati</taxon>
        <taxon>Thermodesulfobacteriota</taxon>
        <taxon>Desulfovibrionia</taxon>
        <taxon>Desulfovibrionales</taxon>
        <taxon>Desulfovibrionaceae</taxon>
    </lineage>
</organism>
<evidence type="ECO:0000313" key="7">
    <source>
        <dbReference type="Proteomes" id="UP000461162"/>
    </source>
</evidence>
<evidence type="ECO:0000256" key="3">
    <source>
        <dbReference type="PIRSR" id="PIRSR004848-1"/>
    </source>
</evidence>
<evidence type="ECO:0000259" key="5">
    <source>
        <dbReference type="Pfam" id="PF01168"/>
    </source>
</evidence>
<dbReference type="PIRSF" id="PIRSF004848">
    <property type="entry name" value="YBL036c_PLPDEIII"/>
    <property type="match status" value="1"/>
</dbReference>
<reference evidence="6 7" key="1">
    <citation type="submission" date="2019-11" db="EMBL/GenBank/DDBJ databases">
        <title>Pseudodesulfovibrio alkaliphilus, sp. nov., an alkaliphilic sulfate-reducing bacteria from mud volcano of Taman peninsula, Russia.</title>
        <authorList>
            <person name="Frolova A."/>
            <person name="Merkel A.Y."/>
            <person name="Slobodkin A.I."/>
        </authorList>
    </citation>
    <scope>NUCLEOTIDE SEQUENCE [LARGE SCALE GENOMIC DNA]</scope>
    <source>
        <strain evidence="6 7">F-1</strain>
    </source>
</reference>
<dbReference type="CDD" id="cd00635">
    <property type="entry name" value="PLPDE_III_YBL036c_like"/>
    <property type="match status" value="1"/>
</dbReference>
<gene>
    <name evidence="6" type="ORF">GKC30_06200</name>
</gene>
<keyword evidence="7" id="KW-1185">Reference proteome</keyword>
<dbReference type="AlphaFoldDB" id="A0A7K1KMQ5"/>
<comment type="cofactor">
    <cofactor evidence="3">
        <name>pyridoxal 5'-phosphate</name>
        <dbReference type="ChEBI" id="CHEBI:597326"/>
    </cofactor>
</comment>
<accession>A0A7K1KMQ5</accession>
<dbReference type="HAMAP" id="MF_02087">
    <property type="entry name" value="PLP_homeostasis"/>
    <property type="match status" value="1"/>
</dbReference>
<dbReference type="InterPro" id="IPR011078">
    <property type="entry name" value="PyrdxlP_homeostasis"/>
</dbReference>
<name>A0A7K1KMQ5_9BACT</name>
<sequence>MMDRSRELARAAARVREELAQAAQRAGRDPGQVTLVAVSKFHPAGDIRALAEAGQADFGENYVQEALAKREELADLALRWHFIGGLQTNKARFVAGNFALVHSVDSMKLARALDGRASGLGVVQDILIQVNVAGEEQKSGVDEAGLPELAEAVEAMPGLRLTGLMTLPPFFDDPERARPVFARLRRLRDGLEGRLGRPLPHLSMGMTGDFAAAVEEGATVVRIGTRIFGARAPRQ</sequence>
<evidence type="ECO:0000256" key="2">
    <source>
        <dbReference type="HAMAP-Rule" id="MF_02087"/>
    </source>
</evidence>
<dbReference type="PANTHER" id="PTHR10146:SF14">
    <property type="entry name" value="PYRIDOXAL PHOSPHATE HOMEOSTASIS PROTEIN"/>
    <property type="match status" value="1"/>
</dbReference>
<dbReference type="RefSeq" id="WP_155933145.1">
    <property type="nucleotide sequence ID" value="NZ_WODC01000003.1"/>
</dbReference>
<evidence type="ECO:0000313" key="6">
    <source>
        <dbReference type="EMBL" id="MUM77221.1"/>
    </source>
</evidence>
<dbReference type="FunFam" id="3.20.20.10:FF:000018">
    <property type="entry name" value="Pyridoxal phosphate homeostasis protein"/>
    <property type="match status" value="1"/>
</dbReference>